<keyword evidence="1" id="KW-0472">Membrane</keyword>
<keyword evidence="3" id="KW-1185">Reference proteome</keyword>
<feature type="transmembrane region" description="Helical" evidence="1">
    <location>
        <begin position="144"/>
        <end position="170"/>
    </location>
</feature>
<keyword evidence="1" id="KW-0812">Transmembrane</keyword>
<keyword evidence="1" id="KW-1133">Transmembrane helix</keyword>
<evidence type="ECO:0000313" key="2">
    <source>
        <dbReference type="EMBL" id="GAA3014342.1"/>
    </source>
</evidence>
<feature type="transmembrane region" description="Helical" evidence="1">
    <location>
        <begin position="21"/>
        <end position="42"/>
    </location>
</feature>
<organism evidence="2 3">
    <name type="scientific">Tetragenococcus solitarius</name>
    <dbReference type="NCBI Taxonomy" id="71453"/>
    <lineage>
        <taxon>Bacteria</taxon>
        <taxon>Bacillati</taxon>
        <taxon>Bacillota</taxon>
        <taxon>Bacilli</taxon>
        <taxon>Lactobacillales</taxon>
        <taxon>Enterococcaceae</taxon>
        <taxon>Tetragenococcus</taxon>
    </lineage>
</organism>
<feature type="transmembrane region" description="Helical" evidence="1">
    <location>
        <begin position="100"/>
        <end position="123"/>
    </location>
</feature>
<sequence length="599" mass="68510">MNLSQKVQGRFKTISNAVFRFWFSSIAFILATISEMIAIATYNSWEKLILTLGIAGTLGIAVQLVNERFFENRRNFQIGLYVVSLLFVIGYYIYLQYNDFFQYSVMVRSWVLFFTIFIGSCWVPSIKSNEFAFSKSFIVFIKSLFTSLFLAAVLMIGLLIIIQAINFLIMPVDTQIYGYLTALVWLGFFPIYFLSLLPHFPGKRADENEDYKRAVTVPKFLAVLLSYILVPLLGIYTLILLVYIFRNITGDFWNDNLLEPLLVSYVVTGWFVLFLIDSLANKIVTMFKKYFPSLLFIVTGLQGAASLVKVARLGMTDVRYFILLFVVFSLISSIIYLFFHQKVAFIPGLLVGLSVISILPFIDAVSIGTRSQVKQMENVLQQNDMVQDHQIQPNDSIPTDQKRKLAHSYQYLSKVDQLQQVSNLSEQKVRESDFTEIFGFEINSLENSGDTINGNNQAESFSIDVREDDPIQIEVDDGGLVLPLHVTAGEFIQNEAKNRMTVSYRNKQYHLIWDENGEEKTDLILEDDTGKQLVRYDLQFLRELAASRSAASNSELLPVEDLTFSERFNGGELQIYVTHLYVEEGQNIDADFYLQISLD</sequence>
<evidence type="ECO:0000313" key="3">
    <source>
        <dbReference type="Proteomes" id="UP001501577"/>
    </source>
</evidence>
<reference evidence="2 3" key="1">
    <citation type="journal article" date="2019" name="Int. J. Syst. Evol. Microbiol.">
        <title>The Global Catalogue of Microorganisms (GCM) 10K type strain sequencing project: providing services to taxonomists for standard genome sequencing and annotation.</title>
        <authorList>
            <consortium name="The Broad Institute Genomics Platform"/>
            <consortium name="The Broad Institute Genome Sequencing Center for Infectious Disease"/>
            <person name="Wu L."/>
            <person name="Ma J."/>
        </authorList>
    </citation>
    <scope>NUCLEOTIDE SEQUENCE [LARGE SCALE GENOMIC DNA]</scope>
    <source>
        <strain evidence="2 3">JCM 8736</strain>
    </source>
</reference>
<feature type="transmembrane region" description="Helical" evidence="1">
    <location>
        <begin position="78"/>
        <end position="94"/>
    </location>
</feature>
<comment type="caution">
    <text evidence="2">The sequence shown here is derived from an EMBL/GenBank/DDBJ whole genome shotgun (WGS) entry which is preliminary data.</text>
</comment>
<dbReference type="Proteomes" id="UP001501577">
    <property type="component" value="Unassembled WGS sequence"/>
</dbReference>
<feature type="transmembrane region" description="Helical" evidence="1">
    <location>
        <begin position="257"/>
        <end position="278"/>
    </location>
</feature>
<feature type="transmembrane region" description="Helical" evidence="1">
    <location>
        <begin position="176"/>
        <end position="200"/>
    </location>
</feature>
<feature type="transmembrane region" description="Helical" evidence="1">
    <location>
        <begin position="344"/>
        <end position="362"/>
    </location>
</feature>
<feature type="transmembrane region" description="Helical" evidence="1">
    <location>
        <begin position="48"/>
        <end position="66"/>
    </location>
</feature>
<feature type="transmembrane region" description="Helical" evidence="1">
    <location>
        <begin position="220"/>
        <end position="245"/>
    </location>
</feature>
<proteinExistence type="predicted"/>
<feature type="transmembrane region" description="Helical" evidence="1">
    <location>
        <begin position="290"/>
        <end position="308"/>
    </location>
</feature>
<gene>
    <name evidence="2" type="ORF">GCM10019998_08020</name>
</gene>
<dbReference type="RefSeq" id="WP_068709768.1">
    <property type="nucleotide sequence ID" value="NZ_BAAAXQ010000024.1"/>
</dbReference>
<protein>
    <submittedName>
        <fullName evidence="2">DUF4153 domain-containing protein</fullName>
    </submittedName>
</protein>
<name>A0ABN3Y2C1_9ENTE</name>
<feature type="transmembrane region" description="Helical" evidence="1">
    <location>
        <begin position="320"/>
        <end position="339"/>
    </location>
</feature>
<dbReference type="EMBL" id="BAAAXQ010000024">
    <property type="protein sequence ID" value="GAA3014342.1"/>
    <property type="molecule type" value="Genomic_DNA"/>
</dbReference>
<evidence type="ECO:0000256" key="1">
    <source>
        <dbReference type="SAM" id="Phobius"/>
    </source>
</evidence>
<accession>A0ABN3Y2C1</accession>